<dbReference type="RefSeq" id="WP_158739436.1">
    <property type="nucleotide sequence ID" value="NZ_WSLF01000002.1"/>
</dbReference>
<evidence type="ECO:0000256" key="7">
    <source>
        <dbReference type="ARBA" id="ARBA00030296"/>
    </source>
</evidence>
<dbReference type="PANTHER" id="PTHR10314">
    <property type="entry name" value="CYSTATHIONINE BETA-SYNTHASE"/>
    <property type="match status" value="1"/>
</dbReference>
<dbReference type="AlphaFoldDB" id="A0A7C8LU91"/>
<comment type="cofactor">
    <cofactor evidence="1">
        <name>pyridoxal 5'-phosphate</name>
        <dbReference type="ChEBI" id="CHEBI:597326"/>
    </cofactor>
</comment>
<dbReference type="InterPro" id="IPR036052">
    <property type="entry name" value="TrpB-like_PALP_sf"/>
</dbReference>
<dbReference type="SUPFAM" id="SSF53686">
    <property type="entry name" value="Tryptophan synthase beta subunit-like PLP-dependent enzymes"/>
    <property type="match status" value="1"/>
</dbReference>
<dbReference type="EC" id="2.5.1.47" evidence="4"/>
<evidence type="ECO:0000256" key="2">
    <source>
        <dbReference type="ARBA" id="ARBA00004962"/>
    </source>
</evidence>
<dbReference type="OrthoDB" id="9808024at2"/>
<evidence type="ECO:0000256" key="3">
    <source>
        <dbReference type="ARBA" id="ARBA00007103"/>
    </source>
</evidence>
<evidence type="ECO:0000256" key="9">
    <source>
        <dbReference type="ARBA" id="ARBA00047931"/>
    </source>
</evidence>
<evidence type="ECO:0000259" key="10">
    <source>
        <dbReference type="Pfam" id="PF00291"/>
    </source>
</evidence>
<comment type="catalytic activity">
    <reaction evidence="9">
        <text>O-acetyl-L-serine + hydrogen sulfide = L-cysteine + acetate</text>
        <dbReference type="Rhea" id="RHEA:14829"/>
        <dbReference type="ChEBI" id="CHEBI:29919"/>
        <dbReference type="ChEBI" id="CHEBI:30089"/>
        <dbReference type="ChEBI" id="CHEBI:35235"/>
        <dbReference type="ChEBI" id="CHEBI:58340"/>
        <dbReference type="EC" id="2.5.1.47"/>
    </reaction>
</comment>
<evidence type="ECO:0000256" key="5">
    <source>
        <dbReference type="ARBA" id="ARBA00019371"/>
    </source>
</evidence>
<reference evidence="11 12" key="1">
    <citation type="submission" date="2019-12" db="EMBL/GenBank/DDBJ databases">
        <title>Defluviitalea raffinosedens, isolated from a biogas fermenter, genome sequencing and characterization.</title>
        <authorList>
            <person name="Rettenmaier R."/>
            <person name="Schneider M."/>
            <person name="Neuhaus K."/>
            <person name="Liebl W."/>
            <person name="Zverlov V."/>
        </authorList>
    </citation>
    <scope>NUCLEOTIDE SEQUENCE [LARGE SCALE GENOMIC DNA]</scope>
    <source>
        <strain evidence="11 12">249c-K6</strain>
    </source>
</reference>
<name>A0A7C8LU91_9FIRM</name>
<keyword evidence="6" id="KW-0663">Pyridoxal phosphate</keyword>
<sequence>MHYVNHVTELIGNTPIIKINHFDLPGNVQLFAKLEFANPGGSVKDRIGKHFIEKYEKEGRLKKGSTIIEATAGNTGIGIALAAVNRGYRIIFIVPGKFSVEKQMIMKALGAEIINIPTEEGLQGAYRRIEELKKEMDDVLVINQFDNPDNAEAHYLYTGREIYDQMEGKIDVFISGAGSGGTFSGVMKYLKEKNPSIKGVLADPYGSIIGGGAYHSYKIEGIGNDFIPGNLEMDFVDDVEKISDEEAFRAVKDLAKKEGLLVGSSSGAVFAAALKQAQKIEKGNIVMIFADRSDRYLSKNIYE</sequence>
<dbReference type="Gene3D" id="3.40.50.1100">
    <property type="match status" value="2"/>
</dbReference>
<dbReference type="Proteomes" id="UP000483018">
    <property type="component" value="Unassembled WGS sequence"/>
</dbReference>
<comment type="caution">
    <text evidence="11">The sequence shown here is derived from an EMBL/GenBank/DDBJ whole genome shotgun (WGS) entry which is preliminary data.</text>
</comment>
<dbReference type="FunFam" id="3.40.50.1100:FF:000003">
    <property type="entry name" value="Cystathionine beta-synthase"/>
    <property type="match status" value="1"/>
</dbReference>
<evidence type="ECO:0000256" key="1">
    <source>
        <dbReference type="ARBA" id="ARBA00001933"/>
    </source>
</evidence>
<dbReference type="EMBL" id="WSLF01000002">
    <property type="protein sequence ID" value="KAE9636182.1"/>
    <property type="molecule type" value="Genomic_DNA"/>
</dbReference>
<proteinExistence type="inferred from homology"/>
<gene>
    <name evidence="11" type="ORF">GND95_03395</name>
</gene>
<dbReference type="FunFam" id="3.40.50.1100:FF:000118">
    <property type="entry name" value="Related to CYS4-cystathionine beta-synthase"/>
    <property type="match status" value="1"/>
</dbReference>
<evidence type="ECO:0000256" key="6">
    <source>
        <dbReference type="ARBA" id="ARBA00022898"/>
    </source>
</evidence>
<accession>A0A7C8LU91</accession>
<keyword evidence="12" id="KW-1185">Reference proteome</keyword>
<organism evidence="11 12">
    <name type="scientific">Defluviitalea raffinosedens</name>
    <dbReference type="NCBI Taxonomy" id="1450156"/>
    <lineage>
        <taxon>Bacteria</taxon>
        <taxon>Bacillati</taxon>
        <taxon>Bacillota</taxon>
        <taxon>Clostridia</taxon>
        <taxon>Lachnospirales</taxon>
        <taxon>Defluviitaleaceae</taxon>
        <taxon>Defluviitalea</taxon>
    </lineage>
</organism>
<protein>
    <recommendedName>
        <fullName evidence="5">Cysteine synthase</fullName>
        <ecNumber evidence="4">2.5.1.47</ecNumber>
    </recommendedName>
    <alternativeName>
        <fullName evidence="7">O-acetylserine (thiol)-lyase</fullName>
    </alternativeName>
    <alternativeName>
        <fullName evidence="8">O-acetylserine sulfhydrylase</fullName>
    </alternativeName>
</protein>
<dbReference type="Pfam" id="PF00291">
    <property type="entry name" value="PALP"/>
    <property type="match status" value="1"/>
</dbReference>
<dbReference type="InterPro" id="IPR001926">
    <property type="entry name" value="TrpB-like_PALP"/>
</dbReference>
<comment type="pathway">
    <text evidence="2">Amino-acid biosynthesis; L-cysteine biosynthesis; L-cysteine from L-serine: step 2/2.</text>
</comment>
<comment type="similarity">
    <text evidence="3">Belongs to the cysteine synthase/cystathionine beta-synthase family.</text>
</comment>
<evidence type="ECO:0000313" key="12">
    <source>
        <dbReference type="Proteomes" id="UP000483018"/>
    </source>
</evidence>
<dbReference type="InterPro" id="IPR050214">
    <property type="entry name" value="Cys_Synth/Cystath_Beta-Synth"/>
</dbReference>
<dbReference type="CDD" id="cd01561">
    <property type="entry name" value="CBS_like"/>
    <property type="match status" value="1"/>
</dbReference>
<feature type="domain" description="Tryptophan synthase beta chain-like PALP" evidence="10">
    <location>
        <begin position="7"/>
        <end position="291"/>
    </location>
</feature>
<evidence type="ECO:0000313" key="11">
    <source>
        <dbReference type="EMBL" id="KAE9636182.1"/>
    </source>
</evidence>
<evidence type="ECO:0000256" key="4">
    <source>
        <dbReference type="ARBA" id="ARBA00012681"/>
    </source>
</evidence>
<dbReference type="GO" id="GO:0004124">
    <property type="term" value="F:cysteine synthase activity"/>
    <property type="evidence" value="ECO:0007669"/>
    <property type="project" value="UniProtKB-EC"/>
</dbReference>
<evidence type="ECO:0000256" key="8">
    <source>
        <dbReference type="ARBA" id="ARBA00033075"/>
    </source>
</evidence>